<dbReference type="PATRIC" id="fig|1280946.3.peg.241"/>
<accession>A0A062UI39</accession>
<dbReference type="EMBL" id="AWFF01000001">
    <property type="protein sequence ID" value="KCZ57383.1"/>
    <property type="molecule type" value="Genomic_DNA"/>
</dbReference>
<evidence type="ECO:0000313" key="2">
    <source>
        <dbReference type="Proteomes" id="UP000027037"/>
    </source>
</evidence>
<dbReference type="InterPro" id="IPR014955">
    <property type="entry name" value="DUF1826"/>
</dbReference>
<dbReference type="STRING" id="1280946.HY29_01250"/>
<keyword evidence="2" id="KW-1185">Reference proteome</keyword>
<evidence type="ECO:0008006" key="3">
    <source>
        <dbReference type="Google" id="ProtNLM"/>
    </source>
</evidence>
<gene>
    <name evidence="1" type="ORF">HY29_01250</name>
</gene>
<name>A0A062UI39_9PROT</name>
<dbReference type="AlphaFoldDB" id="A0A062UI39"/>
<comment type="caution">
    <text evidence="1">The sequence shown here is derived from an EMBL/GenBank/DDBJ whole genome shotgun (WGS) entry which is preliminary data.</text>
</comment>
<reference evidence="1 2" key="1">
    <citation type="journal article" date="2014" name="Antonie Van Leeuwenhoek">
        <title>Hyphomonas beringensis sp. nov. and Hyphomonas chukchiensis sp. nov., isolated from surface seawater of the Bering Sea and Chukchi Sea.</title>
        <authorList>
            <person name="Li C."/>
            <person name="Lai Q."/>
            <person name="Li G."/>
            <person name="Dong C."/>
            <person name="Wang J."/>
            <person name="Liao Y."/>
            <person name="Shao Z."/>
        </authorList>
    </citation>
    <scope>NUCLEOTIDE SEQUENCE [LARGE SCALE GENOMIC DNA]</scope>
    <source>
        <strain evidence="1 2">25B14_1</strain>
    </source>
</reference>
<dbReference type="eggNOG" id="ENOG502ZV50">
    <property type="taxonomic scope" value="Bacteria"/>
</dbReference>
<proteinExistence type="predicted"/>
<dbReference type="Pfam" id="PF08856">
    <property type="entry name" value="DUF1826"/>
    <property type="match status" value="1"/>
</dbReference>
<protein>
    <recommendedName>
        <fullName evidence="3">DUF1826 domain-containing protein</fullName>
    </recommendedName>
</protein>
<dbReference type="Proteomes" id="UP000027037">
    <property type="component" value="Unassembled WGS sequence"/>
</dbReference>
<sequence length="228" mass="25375">MEPRLMRAIMAERSVAEGVVPDPTAARLCSGLAELVAEAGREKAELALWNRTLSQHSADAFANLDLCVFEDIRLQGAGVEVLVTLESKLNSLNWSRLVVEQVLEDVRAIIDASAFWSPHYALRLESVDDDACRKFHKDRTDIRLITTYRGAGTQWVDIASSESEPLIQDLATFDIGAFLGRRDGRAQRVFHRSPPIQSSDLSRLVLVLDIERPGWVSHSLKGAVQRIT</sequence>
<evidence type="ECO:0000313" key="1">
    <source>
        <dbReference type="EMBL" id="KCZ57383.1"/>
    </source>
</evidence>
<organism evidence="1 2">
    <name type="scientific">Hyphomonas beringensis</name>
    <dbReference type="NCBI Taxonomy" id="1280946"/>
    <lineage>
        <taxon>Bacteria</taxon>
        <taxon>Pseudomonadati</taxon>
        <taxon>Pseudomonadota</taxon>
        <taxon>Alphaproteobacteria</taxon>
        <taxon>Hyphomonadales</taxon>
        <taxon>Hyphomonadaceae</taxon>
        <taxon>Hyphomonas</taxon>
    </lineage>
</organism>